<keyword evidence="3" id="KW-0378">Hydrolase</keyword>
<keyword evidence="2" id="KW-0479">Metal-binding</keyword>
<reference evidence="6 7" key="1">
    <citation type="journal article" date="2019" name="ACS Chem. Biol.">
        <title>Identification and Mobilization of a Cryptic Antibiotic Biosynthesis Gene Locus from a Human-Pathogenic Nocardia Isolate.</title>
        <authorList>
            <person name="Herisse M."/>
            <person name="Ishida K."/>
            <person name="Porter J.L."/>
            <person name="Howden B."/>
            <person name="Hertweck C."/>
            <person name="Stinear T.P."/>
            <person name="Pidot S.J."/>
        </authorList>
    </citation>
    <scope>NUCLEOTIDE SEQUENCE [LARGE SCALE GENOMIC DNA]</scope>
    <source>
        <strain evidence="6 7">AUSMDU00024985</strain>
    </source>
</reference>
<organism evidence="6 7">
    <name type="scientific">Nocardia brasiliensis</name>
    <dbReference type="NCBI Taxonomy" id="37326"/>
    <lineage>
        <taxon>Bacteria</taxon>
        <taxon>Bacillati</taxon>
        <taxon>Actinomycetota</taxon>
        <taxon>Actinomycetes</taxon>
        <taxon>Mycobacteriales</taxon>
        <taxon>Nocardiaceae</taxon>
        <taxon>Nocardia</taxon>
    </lineage>
</organism>
<dbReference type="Proteomes" id="UP000501705">
    <property type="component" value="Chromosome"/>
</dbReference>
<accession>A0A6G9Y2U6</accession>
<dbReference type="GO" id="GO:0016811">
    <property type="term" value="F:hydrolase activity, acting on carbon-nitrogen (but not peptide) bonds, in linear amides"/>
    <property type="evidence" value="ECO:0007669"/>
    <property type="project" value="TreeGrafter"/>
</dbReference>
<evidence type="ECO:0000313" key="6">
    <source>
        <dbReference type="EMBL" id="QIS07539.1"/>
    </source>
</evidence>
<proteinExistence type="inferred from homology"/>
<evidence type="ECO:0000256" key="2">
    <source>
        <dbReference type="ARBA" id="ARBA00022723"/>
    </source>
</evidence>
<dbReference type="InterPro" id="IPR003785">
    <property type="entry name" value="Creatininase/forma_Hydrolase"/>
</dbReference>
<dbReference type="Gene3D" id="3.40.50.10310">
    <property type="entry name" value="Creatininase"/>
    <property type="match status" value="1"/>
</dbReference>
<sequence length="239" mass="25695">MTFAFCTSTSHDASVRRARIATLPVGSFEQHGDHLPLATDTLIACEIARRVAATYELFLLPPVAVTCSQEHAKFPGTVSIRAVTLVAVVDDIAQSLNRSGIPSLILVNGHGGNHVLANVVCEHNAAGRPMMLFPTMEDWCSARIHAEIETTDHDDMHGGELETSILLHAYPELVSDSYKEADHEARDRPHLLMTGMAGYTTSGIIGRPSLATAAKGQAALDSLNASFAYHLKQLTGKSL</sequence>
<name>A0A6G9Y2U6_NOCBR</name>
<evidence type="ECO:0000256" key="4">
    <source>
        <dbReference type="ARBA" id="ARBA00022833"/>
    </source>
</evidence>
<evidence type="ECO:0000256" key="1">
    <source>
        <dbReference type="ARBA" id="ARBA00001947"/>
    </source>
</evidence>
<evidence type="ECO:0000256" key="5">
    <source>
        <dbReference type="ARBA" id="ARBA00024029"/>
    </source>
</evidence>
<dbReference type="PANTHER" id="PTHR35005:SF1">
    <property type="entry name" value="2-AMINO-5-FORMYLAMINO-6-RIBOSYLAMINOPYRIMIDIN-4(3H)-ONE 5'-MONOPHOSPHATE DEFORMYLASE"/>
    <property type="match status" value="1"/>
</dbReference>
<dbReference type="RefSeq" id="WP_167466588.1">
    <property type="nucleotide sequence ID" value="NZ_CP046171.1"/>
</dbReference>
<dbReference type="EMBL" id="CP046171">
    <property type="protein sequence ID" value="QIS07539.1"/>
    <property type="molecule type" value="Genomic_DNA"/>
</dbReference>
<evidence type="ECO:0000256" key="3">
    <source>
        <dbReference type="ARBA" id="ARBA00022801"/>
    </source>
</evidence>
<gene>
    <name evidence="6" type="ORF">F5X71_20015</name>
</gene>
<comment type="similarity">
    <text evidence="5">Belongs to the creatininase superfamily.</text>
</comment>
<keyword evidence="4" id="KW-0862">Zinc</keyword>
<protein>
    <submittedName>
        <fullName evidence="6">Creatininase family protein</fullName>
    </submittedName>
</protein>
<dbReference type="Pfam" id="PF02633">
    <property type="entry name" value="Creatininase"/>
    <property type="match status" value="1"/>
</dbReference>
<dbReference type="AlphaFoldDB" id="A0A6G9Y2U6"/>
<dbReference type="InterPro" id="IPR024087">
    <property type="entry name" value="Creatininase-like_sf"/>
</dbReference>
<dbReference type="GO" id="GO:0046872">
    <property type="term" value="F:metal ion binding"/>
    <property type="evidence" value="ECO:0007669"/>
    <property type="project" value="UniProtKB-KW"/>
</dbReference>
<comment type="cofactor">
    <cofactor evidence="1">
        <name>Zn(2+)</name>
        <dbReference type="ChEBI" id="CHEBI:29105"/>
    </cofactor>
</comment>
<evidence type="ECO:0000313" key="7">
    <source>
        <dbReference type="Proteomes" id="UP000501705"/>
    </source>
</evidence>
<dbReference type="SUPFAM" id="SSF102215">
    <property type="entry name" value="Creatininase"/>
    <property type="match status" value="1"/>
</dbReference>
<dbReference type="PANTHER" id="PTHR35005">
    <property type="entry name" value="3-DEHYDRO-SCYLLO-INOSOSE HYDROLASE"/>
    <property type="match status" value="1"/>
</dbReference>
<dbReference type="GO" id="GO:0009231">
    <property type="term" value="P:riboflavin biosynthetic process"/>
    <property type="evidence" value="ECO:0007669"/>
    <property type="project" value="TreeGrafter"/>
</dbReference>